<comment type="caution">
    <text evidence="5">The sequence shown here is derived from an EMBL/GenBank/DDBJ whole genome shotgun (WGS) entry which is preliminary data.</text>
</comment>
<dbReference type="Proteomes" id="UP000029868">
    <property type="component" value="Unassembled WGS sequence"/>
</dbReference>
<dbReference type="Gene3D" id="3.40.30.160">
    <property type="entry name" value="Collagenase ColT, N-terminal domain"/>
    <property type="match status" value="1"/>
</dbReference>
<dbReference type="Gene3D" id="2.60.120.380">
    <property type="match status" value="3"/>
</dbReference>
<dbReference type="Gene3D" id="1.10.390.20">
    <property type="match status" value="1"/>
</dbReference>
<feature type="signal peptide" evidence="2">
    <location>
        <begin position="1"/>
        <end position="32"/>
    </location>
</feature>
<dbReference type="PRINTS" id="PR00931">
    <property type="entry name" value="MICOLLPTASE"/>
</dbReference>
<dbReference type="GO" id="GO:0008270">
    <property type="term" value="F:zinc ion binding"/>
    <property type="evidence" value="ECO:0007669"/>
    <property type="project" value="InterPro"/>
</dbReference>
<organism evidence="5 6">
    <name type="scientific">Colwellia psychrerythraea</name>
    <name type="common">Vibrio psychroerythus</name>
    <dbReference type="NCBI Taxonomy" id="28229"/>
    <lineage>
        <taxon>Bacteria</taxon>
        <taxon>Pseudomonadati</taxon>
        <taxon>Pseudomonadota</taxon>
        <taxon>Gammaproteobacteria</taxon>
        <taxon>Alteromonadales</taxon>
        <taxon>Colwelliaceae</taxon>
        <taxon>Colwellia</taxon>
    </lineage>
</organism>
<evidence type="ECO:0000313" key="6">
    <source>
        <dbReference type="Proteomes" id="UP000029868"/>
    </source>
</evidence>
<dbReference type="InterPro" id="IPR007280">
    <property type="entry name" value="Peptidase_C_arc/bac"/>
</dbReference>
<sequence>MKNSKVVLKNKKSILWAAMFIPLTMASFASQAATAIQDGDLLTGLSAKKGDVISYYIDVPRSGSPLSIYMTGGTGDADFELTSDAMTITYSSYEELTYEHCIGALSVGAVDANEEACYIDNATEGRYEINITAWEDFSGVSLGVASDAQPQVLSCTDTTDTFTIKAQDLEFIAKHGDEACKQLRDIENLFHTVFNTGRDPVSNDVNDQVDINLFANHNAYRTAGKQLFNQTSDTGVYLEGTPEQASSQSNIITFEAQDWADGQWYPWSFTHEVVHYLDGRYLKEGDFSKELPHLTYWWAEGMAEFISEYNTPYGTVRYGQAAQVGNDVTLSEIILDNTDDPYGLGAVAIRYLIEEQPTATQELISELRAGDFDAFDSLLTTYGTRYNSDFRSWLTGDLVNDFPDSAKKLNWNQTETVTTEPGSLYYIDISSGDDFTVQLEGGGGNGSLYVGKVGSVPNAFQPDTVACFSGHVGESKRIKLDGNVESCQITEASAGRYYILVEAPGNSVVVNASLTVNNATPLPAPATKVCMAEIEYFDRNSSVDAEVTVTNTASTEVSLFWLNTDGNIDGDSYAELAKGESWTADYWVEGDRLIAIDENNNCAGVFALNGGSNTINIGEEVIIDIPTDNEYQAPAANNTNWEYIESVTIAGNNTTSGDDNGYGDFSTSAPISITNGDVISLDASGNSDENWIVWVDMNGDYSFSTNEIVYQSDNKSNEVTGTLSQLDSANGLTTRMRIAMSYGTPNATGGFEGEIEDYTVTINDAGNGCEPNCNTGEYEAPAENNTNWEHIDSVTVAGQGNTSGDDNGYGDFSGLSAITIADGDEISLSASGNSDENWIVYVDLDGNFEFSSNEIVYQSSSKSNDITGTLSNLASANGLTTRMRVAMSYGTPNATGGFEGEIEDYSVTIGDGSNGCEPNCNSELPIVEAHSVTVASGEYLHIPIEVPAGATSINVDLDKNGGTAMLMLNEGSQGSASNYDERDTLGDNVFRSKPSAGTWYISIRGRNSGVTDGSLTITID</sequence>
<dbReference type="GO" id="GO:0005576">
    <property type="term" value="C:extracellular region"/>
    <property type="evidence" value="ECO:0007669"/>
    <property type="project" value="InterPro"/>
</dbReference>
<dbReference type="Pfam" id="PF01752">
    <property type="entry name" value="Peptidase_M9"/>
    <property type="match status" value="1"/>
</dbReference>
<dbReference type="InterPro" id="IPR002169">
    <property type="entry name" value="Peptidase_M9A/M9B"/>
</dbReference>
<dbReference type="OrthoDB" id="6276619at2"/>
<feature type="domain" description="GEVED" evidence="4">
    <location>
        <begin position="838"/>
        <end position="908"/>
    </location>
</feature>
<dbReference type="InterPro" id="IPR045474">
    <property type="entry name" value="GEVED"/>
</dbReference>
<dbReference type="Pfam" id="PF20009">
    <property type="entry name" value="GEVED"/>
    <property type="match status" value="2"/>
</dbReference>
<dbReference type="Pfam" id="PF04151">
    <property type="entry name" value="PPC"/>
    <property type="match status" value="1"/>
</dbReference>
<dbReference type="GO" id="GO:0006508">
    <property type="term" value="P:proteolysis"/>
    <property type="evidence" value="ECO:0007669"/>
    <property type="project" value="InterPro"/>
</dbReference>
<protein>
    <submittedName>
        <fullName evidence="5">Peptidase M9A collagenase</fullName>
    </submittedName>
</protein>
<proteinExistence type="predicted"/>
<evidence type="ECO:0000259" key="4">
    <source>
        <dbReference type="Pfam" id="PF20009"/>
    </source>
</evidence>
<evidence type="ECO:0000256" key="2">
    <source>
        <dbReference type="SAM" id="SignalP"/>
    </source>
</evidence>
<feature type="chain" id="PRO_5001949499" evidence="2">
    <location>
        <begin position="33"/>
        <end position="1020"/>
    </location>
</feature>
<gene>
    <name evidence="5" type="ORF">GAB14E_1591</name>
</gene>
<dbReference type="RefSeq" id="WP_033080905.1">
    <property type="nucleotide sequence ID" value="NZ_JQEC01000005.1"/>
</dbReference>
<evidence type="ECO:0000259" key="3">
    <source>
        <dbReference type="Pfam" id="PF04151"/>
    </source>
</evidence>
<dbReference type="EMBL" id="JQEC01000005">
    <property type="protein sequence ID" value="KGJ96824.1"/>
    <property type="molecule type" value="Genomic_DNA"/>
</dbReference>
<evidence type="ECO:0000313" key="5">
    <source>
        <dbReference type="EMBL" id="KGJ96824.1"/>
    </source>
</evidence>
<accession>A0A099L1G8</accession>
<feature type="domain" description="Peptidase C-terminal archaeal/bacterial" evidence="3">
    <location>
        <begin position="944"/>
        <end position="1005"/>
    </location>
</feature>
<keyword evidence="2" id="KW-0732">Signal</keyword>
<reference evidence="5 6" key="1">
    <citation type="submission" date="2014-08" db="EMBL/GenBank/DDBJ databases">
        <title>Genomic and Phenotypic Diversity of Colwellia psychrerythraea strains from Disparate Marine Basins.</title>
        <authorList>
            <person name="Techtmann S.M."/>
            <person name="Stelling S.C."/>
            <person name="Utturkar S.M."/>
            <person name="Alshibli N."/>
            <person name="Harris A."/>
            <person name="Brown S.D."/>
            <person name="Hazen T.C."/>
        </authorList>
    </citation>
    <scope>NUCLEOTIDE SEQUENCE [LARGE SCALE GENOMIC DNA]</scope>
    <source>
        <strain evidence="5 6">GAB14E</strain>
    </source>
</reference>
<dbReference type="AlphaFoldDB" id="A0A099L1G8"/>
<name>A0A099L1G8_COLPS</name>
<evidence type="ECO:0000256" key="1">
    <source>
        <dbReference type="PIRSR" id="PIRSR602169-1"/>
    </source>
</evidence>
<dbReference type="PATRIC" id="fig|28229.3.peg.757"/>
<feature type="domain" description="GEVED" evidence="4">
    <location>
        <begin position="691"/>
        <end position="761"/>
    </location>
</feature>
<dbReference type="GO" id="GO:0004222">
    <property type="term" value="F:metalloendopeptidase activity"/>
    <property type="evidence" value="ECO:0007669"/>
    <property type="project" value="InterPro"/>
</dbReference>
<feature type="active site" evidence="1">
    <location>
        <position position="272"/>
    </location>
</feature>